<sequence>PTVSVVLERDYDFAHEAPVYDQEQDAIYFCSNLLSLPNSNKKTITIHKAVRSPTGKWDCHDIQSNVAMCNGGINYGDDILFCSQGTMSEPGGIVRMSRVPPYKASTLVDGFLGRQFNSVNDLVVHQDGSIWFTDPMYGWEQGFRPKPRLPCQVYRFDPKSGDIRVVADGFGRPNGLCFSPDEKTMYITDTDIIHGDGNFDETRPGTIYAFDVSFYSGSPFLSNRRVFAMAARGAPDGIKCDTQGNVYSGCGDGVNVWGPSGTLLGKIELSGGVANFCFTRKGEMILLNEKMVWLAKIDDKVEGALLVAEQSRMAKAGQ</sequence>
<evidence type="ECO:0000259" key="1">
    <source>
        <dbReference type="Pfam" id="PF08450"/>
    </source>
</evidence>
<feature type="non-terminal residue" evidence="2">
    <location>
        <position position="1"/>
    </location>
</feature>
<dbReference type="InterPro" id="IPR052988">
    <property type="entry name" value="Oryzine_lactonohydrolase"/>
</dbReference>
<gene>
    <name evidence="2" type="ORF">D0864_00526</name>
</gene>
<dbReference type="InterPro" id="IPR013658">
    <property type="entry name" value="SGL"/>
</dbReference>
<organism evidence="2 3">
    <name type="scientific">Hortaea werneckii</name>
    <name type="common">Black yeast</name>
    <name type="synonym">Cladosporium werneckii</name>
    <dbReference type="NCBI Taxonomy" id="91943"/>
    <lineage>
        <taxon>Eukaryota</taxon>
        <taxon>Fungi</taxon>
        <taxon>Dikarya</taxon>
        <taxon>Ascomycota</taxon>
        <taxon>Pezizomycotina</taxon>
        <taxon>Dothideomycetes</taxon>
        <taxon>Dothideomycetidae</taxon>
        <taxon>Mycosphaerellales</taxon>
        <taxon>Teratosphaeriaceae</taxon>
        <taxon>Hortaea</taxon>
    </lineage>
</organism>
<dbReference type="SUPFAM" id="SSF63829">
    <property type="entry name" value="Calcium-dependent phosphotriesterase"/>
    <property type="match status" value="1"/>
</dbReference>
<dbReference type="PANTHER" id="PTHR47064:SF2">
    <property type="entry name" value="SMP-30_GLUCONOLACTONASE_LRE-LIKE REGION DOMAIN-CONTAINING PROTEIN-RELATED"/>
    <property type="match status" value="1"/>
</dbReference>
<proteinExistence type="predicted"/>
<dbReference type="Gene3D" id="2.120.10.30">
    <property type="entry name" value="TolB, C-terminal domain"/>
    <property type="match status" value="1"/>
</dbReference>
<dbReference type="InterPro" id="IPR011042">
    <property type="entry name" value="6-blade_b-propeller_TolB-like"/>
</dbReference>
<protein>
    <recommendedName>
        <fullName evidence="1">SMP-30/Gluconolactonase/LRE-like region domain-containing protein</fullName>
    </recommendedName>
</protein>
<dbReference type="Proteomes" id="UP000269539">
    <property type="component" value="Unassembled WGS sequence"/>
</dbReference>
<name>A0A3M7HJ27_HORWE</name>
<reference evidence="2 3" key="1">
    <citation type="journal article" date="2018" name="BMC Genomics">
        <title>Genomic evidence for intraspecific hybridization in a clonal and extremely halotolerant yeast.</title>
        <authorList>
            <person name="Gostincar C."/>
            <person name="Stajich J.E."/>
            <person name="Zupancic J."/>
            <person name="Zalar P."/>
            <person name="Gunde-Cimerman N."/>
        </authorList>
    </citation>
    <scope>NUCLEOTIDE SEQUENCE [LARGE SCALE GENOMIC DNA]</scope>
    <source>
        <strain evidence="2 3">EXF-10513</strain>
    </source>
</reference>
<dbReference type="Pfam" id="PF08450">
    <property type="entry name" value="SGL"/>
    <property type="match status" value="1"/>
</dbReference>
<evidence type="ECO:0000313" key="3">
    <source>
        <dbReference type="Proteomes" id="UP000269539"/>
    </source>
</evidence>
<dbReference type="EMBL" id="QWIO01000029">
    <property type="protein sequence ID" value="RMZ13055.1"/>
    <property type="molecule type" value="Genomic_DNA"/>
</dbReference>
<dbReference type="PANTHER" id="PTHR47064">
    <property type="entry name" value="PUTATIVE (AFU_ORTHOLOGUE AFUA_1G08990)-RELATED"/>
    <property type="match status" value="1"/>
</dbReference>
<evidence type="ECO:0000313" key="2">
    <source>
        <dbReference type="EMBL" id="RMZ13055.1"/>
    </source>
</evidence>
<dbReference type="VEuPathDB" id="FungiDB:BTJ68_10705"/>
<feature type="domain" description="SMP-30/Gluconolactonase/LRE-like region" evidence="1">
    <location>
        <begin position="16"/>
        <end position="279"/>
    </location>
</feature>
<comment type="caution">
    <text evidence="2">The sequence shown here is derived from an EMBL/GenBank/DDBJ whole genome shotgun (WGS) entry which is preliminary data.</text>
</comment>
<accession>A0A3M7HJ27</accession>
<dbReference type="AlphaFoldDB" id="A0A3M7HJ27"/>